<organism evidence="2 3">
    <name type="scientific">Chaetoceros tenuissimus</name>
    <dbReference type="NCBI Taxonomy" id="426638"/>
    <lineage>
        <taxon>Eukaryota</taxon>
        <taxon>Sar</taxon>
        <taxon>Stramenopiles</taxon>
        <taxon>Ochrophyta</taxon>
        <taxon>Bacillariophyta</taxon>
        <taxon>Coscinodiscophyceae</taxon>
        <taxon>Chaetocerotophycidae</taxon>
        <taxon>Chaetocerotales</taxon>
        <taxon>Chaetocerotaceae</taxon>
        <taxon>Chaetoceros</taxon>
    </lineage>
</organism>
<reference evidence="2 3" key="1">
    <citation type="journal article" date="2021" name="Sci. Rep.">
        <title>The genome of the diatom Chaetoceros tenuissimus carries an ancient integrated fragment of an extant virus.</title>
        <authorList>
            <person name="Hongo Y."/>
            <person name="Kimura K."/>
            <person name="Takaki Y."/>
            <person name="Yoshida Y."/>
            <person name="Baba S."/>
            <person name="Kobayashi G."/>
            <person name="Nagasaki K."/>
            <person name="Hano T."/>
            <person name="Tomaru Y."/>
        </authorList>
    </citation>
    <scope>NUCLEOTIDE SEQUENCE [LARGE SCALE GENOMIC DNA]</scope>
    <source>
        <strain evidence="2 3">NIES-3715</strain>
    </source>
</reference>
<evidence type="ECO:0000256" key="1">
    <source>
        <dbReference type="SAM" id="MobiDB-lite"/>
    </source>
</evidence>
<accession>A0AAD3CGE4</accession>
<feature type="compositionally biased region" description="Polar residues" evidence="1">
    <location>
        <begin position="30"/>
        <end position="50"/>
    </location>
</feature>
<gene>
    <name evidence="2" type="ORF">CTEN210_00805</name>
</gene>
<sequence>MAAASELTASTLDDLSFKRKQLLSELSFYSGGSANSSKQGYRNSKSNSRSSLDHDALKFSILPGHFGSRINLTSSLSSSSVSKDAATKKLPMIQSNSQEDIYEADVNIFSDNFQKSIQFNAMFQAQFEEELKKSYKQDVNAEDIQDTISESISDIDTEMRKRKGKNRLKGLKKKMNILNIMKPSRRKSA</sequence>
<comment type="caution">
    <text evidence="2">The sequence shown here is derived from an EMBL/GenBank/DDBJ whole genome shotgun (WGS) entry which is preliminary data.</text>
</comment>
<feature type="region of interest" description="Disordered" evidence="1">
    <location>
        <begin position="29"/>
        <end position="51"/>
    </location>
</feature>
<dbReference type="AlphaFoldDB" id="A0AAD3CGE4"/>
<protein>
    <submittedName>
        <fullName evidence="2">Uncharacterized protein</fullName>
    </submittedName>
</protein>
<evidence type="ECO:0000313" key="3">
    <source>
        <dbReference type="Proteomes" id="UP001054902"/>
    </source>
</evidence>
<evidence type="ECO:0000313" key="2">
    <source>
        <dbReference type="EMBL" id="GFH44331.1"/>
    </source>
</evidence>
<name>A0AAD3CGE4_9STRA</name>
<dbReference type="Proteomes" id="UP001054902">
    <property type="component" value="Unassembled WGS sequence"/>
</dbReference>
<dbReference type="EMBL" id="BLLK01000019">
    <property type="protein sequence ID" value="GFH44331.1"/>
    <property type="molecule type" value="Genomic_DNA"/>
</dbReference>
<keyword evidence="3" id="KW-1185">Reference proteome</keyword>
<proteinExistence type="predicted"/>